<protein>
    <submittedName>
        <fullName evidence="1">Uncharacterized protein</fullName>
    </submittedName>
</protein>
<proteinExistence type="predicted"/>
<comment type="caution">
    <text evidence="1">The sequence shown here is derived from an EMBL/GenBank/DDBJ whole genome shotgun (WGS) entry which is preliminary data.</text>
</comment>
<evidence type="ECO:0000313" key="2">
    <source>
        <dbReference type="Proteomes" id="UP000215827"/>
    </source>
</evidence>
<sequence length="68" mass="7954">MPFLSMMYFFCQHVEPSVLRCVFDPIEVSRVVSEHCNAYSVRSVPPVNRHKKTRIMRVSGILNLYQPI</sequence>
<dbReference type="EMBL" id="NEFA01000006">
    <property type="protein sequence ID" value="OYR06108.1"/>
    <property type="molecule type" value="Genomic_DNA"/>
</dbReference>
<name>A0AA44NNB3_CITFR</name>
<evidence type="ECO:0000313" key="1">
    <source>
        <dbReference type="EMBL" id="OYR06108.1"/>
    </source>
</evidence>
<dbReference type="Proteomes" id="UP000215827">
    <property type="component" value="Unassembled WGS sequence"/>
</dbReference>
<organism evidence="1 2">
    <name type="scientific">Citrobacter freundii</name>
    <dbReference type="NCBI Taxonomy" id="546"/>
    <lineage>
        <taxon>Bacteria</taxon>
        <taxon>Pseudomonadati</taxon>
        <taxon>Pseudomonadota</taxon>
        <taxon>Gammaproteobacteria</taxon>
        <taxon>Enterobacterales</taxon>
        <taxon>Enterobacteriaceae</taxon>
        <taxon>Citrobacter</taxon>
        <taxon>Citrobacter freundii complex</taxon>
    </lineage>
</organism>
<gene>
    <name evidence="1" type="ORF">B9P89_07490</name>
</gene>
<accession>A0AA44NNB3</accession>
<reference evidence="1 2" key="1">
    <citation type="submission" date="2017-04" db="EMBL/GenBank/DDBJ databases">
        <title>Emergence of KPC-2-producing Citrobacter isolates from sediments of a Chinese river.</title>
        <authorList>
            <person name="Zheng B."/>
        </authorList>
    </citation>
    <scope>NUCLEOTIDE SEQUENCE [LARGE SCALE GENOMIC DNA]</scope>
    <source>
        <strain evidence="1 2">C191</strain>
    </source>
</reference>
<dbReference type="AlphaFoldDB" id="A0AA44NNB3"/>